<evidence type="ECO:0000313" key="2">
    <source>
        <dbReference type="Proteomes" id="UP001732700"/>
    </source>
</evidence>
<sequence length="557" mass="60947">MRGAPDAFSLTAAISAATALRCHSIGAQLHARLLRLGLRAPLPVGNALVAMYAGCAREEDAARAFREMRERNALSWCSLLHAYVASGHMKLAHELFDEMPSASSVAWNTLLTGYSRSGNAKQCLLVFNEMQVSGLSCDDATLCILINACTELPNPSTGFAVHKIAVQSGWNAVPEVSNSLISFYSKFSLLDHAVKIFESMESRTIVSWNSLIDAYTKLGHIEEAAALFQSSPETNLISWTVMIGGYARNGFAEEALALFVKMLTEKDIQPDVFTFGAVLHACATAASLSSGRMIHGCAFQRGFASYLYVANSLMDMYAKCGDVEGASNVFNAVLQKDLVSWNTLLFGFAINGWANESLALYETMLSRDVCPDEVTFAGLFTACSHRGLLEQGRAFFESMVSVHRLKPTLEHLACVLDMYARSGNIKNATELLDQYSEMIQTRSSDMRESLLSAYSSGNLDFRIGRKVGSSMVSMEPARDAGYVMLSNLLCATGQWMEAERVRRTMSEHGVKKSPGCSWIQVMGAIKVFVSGGQELNSIECDIIQLLHDEMRSTMHCS</sequence>
<evidence type="ECO:0000313" key="1">
    <source>
        <dbReference type="EnsemblPlants" id="AVESA.00010b.r2.5CG0879000.1.CDS"/>
    </source>
</evidence>
<dbReference type="EnsemblPlants" id="AVESA.00010b.r2.5CG0879000.1">
    <property type="protein sequence ID" value="AVESA.00010b.r2.5CG0879000.1.CDS"/>
    <property type="gene ID" value="AVESA.00010b.r2.5CG0879000"/>
</dbReference>
<accession>A0ACD5XZQ5</accession>
<proteinExistence type="predicted"/>
<protein>
    <submittedName>
        <fullName evidence="1">Uncharacterized protein</fullName>
    </submittedName>
</protein>
<keyword evidence="2" id="KW-1185">Reference proteome</keyword>
<name>A0ACD5XZQ5_AVESA</name>
<reference evidence="1" key="1">
    <citation type="submission" date="2021-05" db="EMBL/GenBank/DDBJ databases">
        <authorList>
            <person name="Scholz U."/>
            <person name="Mascher M."/>
            <person name="Fiebig A."/>
        </authorList>
    </citation>
    <scope>NUCLEOTIDE SEQUENCE [LARGE SCALE GENOMIC DNA]</scope>
</reference>
<reference evidence="1" key="2">
    <citation type="submission" date="2025-09" db="UniProtKB">
        <authorList>
            <consortium name="EnsemblPlants"/>
        </authorList>
    </citation>
    <scope>IDENTIFICATION</scope>
</reference>
<organism evidence="1 2">
    <name type="scientific">Avena sativa</name>
    <name type="common">Oat</name>
    <dbReference type="NCBI Taxonomy" id="4498"/>
    <lineage>
        <taxon>Eukaryota</taxon>
        <taxon>Viridiplantae</taxon>
        <taxon>Streptophyta</taxon>
        <taxon>Embryophyta</taxon>
        <taxon>Tracheophyta</taxon>
        <taxon>Spermatophyta</taxon>
        <taxon>Magnoliopsida</taxon>
        <taxon>Liliopsida</taxon>
        <taxon>Poales</taxon>
        <taxon>Poaceae</taxon>
        <taxon>BOP clade</taxon>
        <taxon>Pooideae</taxon>
        <taxon>Poodae</taxon>
        <taxon>Poeae</taxon>
        <taxon>Poeae Chloroplast Group 1 (Aveneae type)</taxon>
        <taxon>Aveninae</taxon>
        <taxon>Avena</taxon>
    </lineage>
</organism>
<dbReference type="Proteomes" id="UP001732700">
    <property type="component" value="Chromosome 5C"/>
</dbReference>